<dbReference type="VEuPathDB" id="TriTrypDB:TvY486_1111770"/>
<reference evidence="2" key="1">
    <citation type="journal article" date="2012" name="Proc. Natl. Acad. Sci. U.S.A.">
        <title>Antigenic diversity is generated by distinct evolutionary mechanisms in African trypanosome species.</title>
        <authorList>
            <person name="Jackson A.P."/>
            <person name="Berry A."/>
            <person name="Aslett M."/>
            <person name="Allison H.C."/>
            <person name="Burton P."/>
            <person name="Vavrova-Anderson J."/>
            <person name="Brown R."/>
            <person name="Browne H."/>
            <person name="Corton N."/>
            <person name="Hauser H."/>
            <person name="Gamble J."/>
            <person name="Gilderthorp R."/>
            <person name="Marcello L."/>
            <person name="McQuillan J."/>
            <person name="Otto T.D."/>
            <person name="Quail M.A."/>
            <person name="Sanders M.J."/>
            <person name="van Tonder A."/>
            <person name="Ginger M.L."/>
            <person name="Field M.C."/>
            <person name="Barry J.D."/>
            <person name="Hertz-Fowler C."/>
            <person name="Berriman M."/>
        </authorList>
    </citation>
    <scope>NUCLEOTIDE SEQUENCE</scope>
    <source>
        <strain evidence="2">Y486</strain>
    </source>
</reference>
<protein>
    <submittedName>
        <fullName evidence="2">Uncharacterized protein</fullName>
    </submittedName>
</protein>
<feature type="compositionally biased region" description="Basic residues" evidence="1">
    <location>
        <begin position="18"/>
        <end position="36"/>
    </location>
</feature>
<gene>
    <name evidence="2" type="ORF">TVY486_1111770</name>
</gene>
<dbReference type="OMA" id="PAHEFLI"/>
<proteinExistence type="predicted"/>
<evidence type="ECO:0000313" key="2">
    <source>
        <dbReference type="EMBL" id="CCC53693.1"/>
    </source>
</evidence>
<name>G0UCY3_TRYVY</name>
<evidence type="ECO:0000256" key="1">
    <source>
        <dbReference type="SAM" id="MobiDB-lite"/>
    </source>
</evidence>
<dbReference type="EMBL" id="HE573027">
    <property type="protein sequence ID" value="CCC53693.1"/>
    <property type="molecule type" value="Genomic_DNA"/>
</dbReference>
<dbReference type="AlphaFoldDB" id="G0UCY3"/>
<accession>G0UCY3</accession>
<organism evidence="2">
    <name type="scientific">Trypanosoma vivax (strain Y486)</name>
    <dbReference type="NCBI Taxonomy" id="1055687"/>
    <lineage>
        <taxon>Eukaryota</taxon>
        <taxon>Discoba</taxon>
        <taxon>Euglenozoa</taxon>
        <taxon>Kinetoplastea</taxon>
        <taxon>Metakinetoplastina</taxon>
        <taxon>Trypanosomatida</taxon>
        <taxon>Trypanosomatidae</taxon>
        <taxon>Trypanosoma</taxon>
        <taxon>Duttonella</taxon>
    </lineage>
</organism>
<feature type="region of interest" description="Disordered" evidence="1">
    <location>
        <begin position="1"/>
        <end position="56"/>
    </location>
</feature>
<sequence>MASVPAEAARGHGDAGRGMRKTKRTASTKSIRRKRQAGNDGADVCQADSHTGEPPVAKKIRTQSQFTELRLSIKNASSVAALIQHNLSTKLRTPRWVNSFFQAMSNCPEDLFATLCREYKREVCLMLERMLELYTNSGGAHMQMKMLPAAHEFIIRCEQNGVRKNEWSTDILEKDGATEGDQTNVTVDGKAPSSQSAVDAVTPKAVPLLVLSPRDLIKKIAAIDPRGRLERLIEMSTTVLDLHKCANRLLKKSETAGAESEKSLDYATMCQLIGKLASKARRVCEVVLRDKGLSSDALEVPKNCSSEDIETLDAVLESLLIITRHTIARRSPANPKQPVARLGHLVRWCSSHGFIMEGKTQKYQEALQSLDEQASLDLRTLEGQLEAVLILKGLPPGDERAAQKELEKLWNDSLGRYDPCSVDVLSSIAVVAGADGMSEDFRSLVAKRLMRTHKQLESECQDGTARLPRRALNFVLAQQSREKQKIVKRMLAEEGHVTERES</sequence>